<protein>
    <recommendedName>
        <fullName evidence="1">Transglutaminase-like domain-containing protein</fullName>
    </recommendedName>
</protein>
<dbReference type="InterPro" id="IPR038765">
    <property type="entry name" value="Papain-like_cys_pep_sf"/>
</dbReference>
<dbReference type="EMBL" id="JBGBPQ010000007">
    <property type="protein sequence ID" value="KAL1521428.1"/>
    <property type="molecule type" value="Genomic_DNA"/>
</dbReference>
<sequence>MMAALLLPRLACPPATVPFTNGTAPGWCEPLDAATAAATRYLRANLFPFDAANAASLFSGGPVVPTVRLALAARQRFGWAAAVPESLWREAVLPYAVVNEPRNDWRELLWAQLFPLLSKMSNASSLSDVFTLVNAQLWALLGKFSGNPSVVFRSEQTPLIYDPMSTVLFGYASCTGISLLLVDALRTAGVPARLVGTPAWNGVESRGNHNWVEVWIGGETDSGDGWAFIEGAPAGGGETLLNPCDKWFCNPPHFNHSGTAVFATRFDRNLSTASGGQDYYPMAWDLSNHDVMGEDRTVLYEAACNKC</sequence>
<dbReference type="Pfam" id="PF01841">
    <property type="entry name" value="Transglut_core"/>
    <property type="match status" value="1"/>
</dbReference>
<accession>A0AB34JKC6</accession>
<evidence type="ECO:0000313" key="3">
    <source>
        <dbReference type="Proteomes" id="UP001515480"/>
    </source>
</evidence>
<dbReference type="PANTHER" id="PTHR35532">
    <property type="entry name" value="SIMILAR TO POLYHYDROXYALKANOATE DEPOLYMERASE"/>
    <property type="match status" value="1"/>
</dbReference>
<feature type="domain" description="Transglutaminase-like" evidence="1">
    <location>
        <begin position="166"/>
        <end position="233"/>
    </location>
</feature>
<dbReference type="InterPro" id="IPR002931">
    <property type="entry name" value="Transglutaminase-like"/>
</dbReference>
<dbReference type="Proteomes" id="UP001515480">
    <property type="component" value="Unassembled WGS sequence"/>
</dbReference>
<comment type="caution">
    <text evidence="2">The sequence shown here is derived from an EMBL/GenBank/DDBJ whole genome shotgun (WGS) entry which is preliminary data.</text>
</comment>
<dbReference type="AlphaFoldDB" id="A0AB34JKC6"/>
<dbReference type="PANTHER" id="PTHR35532:SF5">
    <property type="entry name" value="CARBOHYDRATE-BINDING DOMAIN-CONTAINING PROTEIN"/>
    <property type="match status" value="1"/>
</dbReference>
<evidence type="ECO:0000259" key="1">
    <source>
        <dbReference type="SMART" id="SM00460"/>
    </source>
</evidence>
<dbReference type="SUPFAM" id="SSF54001">
    <property type="entry name" value="Cysteine proteinases"/>
    <property type="match status" value="1"/>
</dbReference>
<evidence type="ECO:0000313" key="2">
    <source>
        <dbReference type="EMBL" id="KAL1521428.1"/>
    </source>
</evidence>
<proteinExistence type="predicted"/>
<keyword evidence="3" id="KW-1185">Reference proteome</keyword>
<reference evidence="2 3" key="1">
    <citation type="journal article" date="2024" name="Science">
        <title>Giant polyketide synthase enzymes in the biosynthesis of giant marine polyether toxins.</title>
        <authorList>
            <person name="Fallon T.R."/>
            <person name="Shende V.V."/>
            <person name="Wierzbicki I.H."/>
            <person name="Pendleton A.L."/>
            <person name="Watervoot N.F."/>
            <person name="Auber R.P."/>
            <person name="Gonzalez D.J."/>
            <person name="Wisecaver J.H."/>
            <person name="Moore B.S."/>
        </authorList>
    </citation>
    <scope>NUCLEOTIDE SEQUENCE [LARGE SCALE GENOMIC DNA]</scope>
    <source>
        <strain evidence="2 3">12B1</strain>
    </source>
</reference>
<organism evidence="2 3">
    <name type="scientific">Prymnesium parvum</name>
    <name type="common">Toxic golden alga</name>
    <dbReference type="NCBI Taxonomy" id="97485"/>
    <lineage>
        <taxon>Eukaryota</taxon>
        <taxon>Haptista</taxon>
        <taxon>Haptophyta</taxon>
        <taxon>Prymnesiophyceae</taxon>
        <taxon>Prymnesiales</taxon>
        <taxon>Prymnesiaceae</taxon>
        <taxon>Prymnesium</taxon>
    </lineage>
</organism>
<dbReference type="SMART" id="SM00460">
    <property type="entry name" value="TGc"/>
    <property type="match status" value="1"/>
</dbReference>
<dbReference type="Gene3D" id="3.10.620.30">
    <property type="match status" value="1"/>
</dbReference>
<name>A0AB34JKC6_PRYPA</name>
<gene>
    <name evidence="2" type="ORF">AB1Y20_021092</name>
</gene>